<sequence length="355" mass="40452">MQKWIDTRGGSSPYSQGQVTPLRLQGPGSLWSLVLAGGHGERLREYTEQRFGAYRPKQYCAFMGKRSMIQHTWRRAKALCLPHQVVTVMDQSHWGYVRTQLIQESLGRVVWQPDNRGTGPGVFLPLSYIRTHDPHATVVLWPSDHFIFPVEPMIQVVHDAVAFVQEHPHRMVLLTVPPQSRDQDYGWVIPGARVSHPGGVQVREVRRFVEKPDGSQLEDIALSGGQWNTLVLIANVQTLWEAGRQCIPEVVMPLEDHAGGIGTSSEHQRLLHLYRTMPTRNFSSDLLSLIPQQLHMMDLTEVYWSDWGRPERIQETIACMRRRELCGVANEAVGRVWTKSRQNETVQEECTVVMG</sequence>
<dbReference type="PANTHER" id="PTHR46390">
    <property type="entry name" value="MANNOSE-1-PHOSPHATE GUANYLYLTRANSFERASE"/>
    <property type="match status" value="1"/>
</dbReference>
<dbReference type="InterPro" id="IPR051161">
    <property type="entry name" value="Mannose-6P_isomerase_type2"/>
</dbReference>
<proteinExistence type="predicted"/>
<evidence type="ECO:0000259" key="1">
    <source>
        <dbReference type="Pfam" id="PF00483"/>
    </source>
</evidence>
<dbReference type="Gene3D" id="3.90.550.10">
    <property type="entry name" value="Spore Coat Polysaccharide Biosynthesis Protein SpsA, Chain A"/>
    <property type="match status" value="1"/>
</dbReference>
<evidence type="ECO:0000313" key="2">
    <source>
        <dbReference type="EMBL" id="WNM56551.1"/>
    </source>
</evidence>
<reference evidence="2 3" key="1">
    <citation type="submission" date="2023-01" db="EMBL/GenBank/DDBJ databases">
        <title>Cultivation and genomic characterization of new, ubiquitous marine nitrite-oxidizing bacteria from the Nitrospirales.</title>
        <authorList>
            <person name="Mueller A.J."/>
            <person name="Daebeler A."/>
            <person name="Herbold C.W."/>
            <person name="Kirkegaard R.H."/>
            <person name="Daims H."/>
        </authorList>
    </citation>
    <scope>NUCLEOTIDE SEQUENCE [LARGE SCALE GENOMIC DNA]</scope>
    <source>
        <strain evidence="2 3">VA</strain>
    </source>
</reference>
<dbReference type="SUPFAM" id="SSF53448">
    <property type="entry name" value="Nucleotide-diphospho-sugar transferases"/>
    <property type="match status" value="1"/>
</dbReference>
<dbReference type="PANTHER" id="PTHR46390:SF1">
    <property type="entry name" value="MANNOSE-1-PHOSPHATE GUANYLYLTRANSFERASE"/>
    <property type="match status" value="1"/>
</dbReference>
<keyword evidence="3" id="KW-1185">Reference proteome</keyword>
<dbReference type="InterPro" id="IPR005835">
    <property type="entry name" value="NTP_transferase_dom"/>
</dbReference>
<dbReference type="Proteomes" id="UP001302719">
    <property type="component" value="Chromosome"/>
</dbReference>
<protein>
    <submittedName>
        <fullName evidence="2">Sugar phosphate nucleotidyltransferase</fullName>
    </submittedName>
</protein>
<dbReference type="GO" id="GO:0009298">
    <property type="term" value="P:GDP-mannose biosynthetic process"/>
    <property type="evidence" value="ECO:0007669"/>
    <property type="project" value="TreeGrafter"/>
</dbReference>
<dbReference type="KEGG" id="nall:PP769_11220"/>
<gene>
    <name evidence="2" type="ORF">PP769_11220</name>
</gene>
<dbReference type="GO" id="GO:0004475">
    <property type="term" value="F:mannose-1-phosphate guanylyltransferase (GTP) activity"/>
    <property type="evidence" value="ECO:0007669"/>
    <property type="project" value="TreeGrafter"/>
</dbReference>
<dbReference type="RefSeq" id="WP_312640145.1">
    <property type="nucleotide sequence ID" value="NZ_CP116967.1"/>
</dbReference>
<organism evidence="2 3">
    <name type="scientific">Candidatus Nitrospira allomarina</name>
    <dbReference type="NCBI Taxonomy" id="3020900"/>
    <lineage>
        <taxon>Bacteria</taxon>
        <taxon>Pseudomonadati</taxon>
        <taxon>Nitrospirota</taxon>
        <taxon>Nitrospiria</taxon>
        <taxon>Nitrospirales</taxon>
        <taxon>Nitrospiraceae</taxon>
        <taxon>Nitrospira</taxon>
    </lineage>
</organism>
<feature type="domain" description="Nucleotidyl transferase" evidence="1">
    <location>
        <begin position="33"/>
        <end position="310"/>
    </location>
</feature>
<name>A0AA96JV63_9BACT</name>
<accession>A0AA96JV63</accession>
<dbReference type="EMBL" id="CP116967">
    <property type="protein sequence ID" value="WNM56551.1"/>
    <property type="molecule type" value="Genomic_DNA"/>
</dbReference>
<dbReference type="Pfam" id="PF00483">
    <property type="entry name" value="NTP_transferase"/>
    <property type="match status" value="1"/>
</dbReference>
<dbReference type="InterPro" id="IPR029044">
    <property type="entry name" value="Nucleotide-diphossugar_trans"/>
</dbReference>
<dbReference type="AlphaFoldDB" id="A0AA96JV63"/>
<evidence type="ECO:0000313" key="3">
    <source>
        <dbReference type="Proteomes" id="UP001302719"/>
    </source>
</evidence>